<evidence type="ECO:0000256" key="3">
    <source>
        <dbReference type="ARBA" id="ARBA00022452"/>
    </source>
</evidence>
<dbReference type="InterPro" id="IPR000531">
    <property type="entry name" value="Beta-barrel_TonB"/>
</dbReference>
<dbReference type="InterPro" id="IPR012910">
    <property type="entry name" value="Plug_dom"/>
</dbReference>
<dbReference type="PANTHER" id="PTHR32552:SF68">
    <property type="entry name" value="FERRICHROME OUTER MEMBRANE TRANSPORTER_PHAGE RECEPTOR"/>
    <property type="match status" value="1"/>
</dbReference>
<keyword evidence="4" id="KW-0410">Iron transport</keyword>
<dbReference type="Gene3D" id="2.170.130.10">
    <property type="entry name" value="TonB-dependent receptor, plug domain"/>
    <property type="match status" value="1"/>
</dbReference>
<dbReference type="EMBL" id="JAJNEC010000003">
    <property type="protein sequence ID" value="MCD2421599.1"/>
    <property type="molecule type" value="Genomic_DNA"/>
</dbReference>
<evidence type="ECO:0000256" key="11">
    <source>
        <dbReference type="ARBA" id="ARBA00023237"/>
    </source>
</evidence>
<keyword evidence="5 12" id="KW-0812">Transmembrane</keyword>
<dbReference type="InterPro" id="IPR036942">
    <property type="entry name" value="Beta-barrel_TonB_sf"/>
</dbReference>
<evidence type="ECO:0000256" key="14">
    <source>
        <dbReference type="SAM" id="SignalP"/>
    </source>
</evidence>
<keyword evidence="11 12" id="KW-0998">Cell outer membrane</keyword>
<gene>
    <name evidence="17" type="ORF">LQ567_02425</name>
</gene>
<comment type="caution">
    <text evidence="17">The sequence shown here is derived from an EMBL/GenBank/DDBJ whole genome shotgun (WGS) entry which is preliminary data.</text>
</comment>
<keyword evidence="18" id="KW-1185">Reference proteome</keyword>
<name>A0ABS8PKI3_9BACT</name>
<dbReference type="SUPFAM" id="SSF49452">
    <property type="entry name" value="Starch-binding domain-like"/>
    <property type="match status" value="1"/>
</dbReference>
<evidence type="ECO:0000256" key="1">
    <source>
        <dbReference type="ARBA" id="ARBA00004571"/>
    </source>
</evidence>
<keyword evidence="6 14" id="KW-0732">Signal</keyword>
<comment type="similarity">
    <text evidence="12 13">Belongs to the TonB-dependent receptor family.</text>
</comment>
<feature type="domain" description="TonB-dependent receptor-like beta-barrel" evidence="15">
    <location>
        <begin position="384"/>
        <end position="823"/>
    </location>
</feature>
<dbReference type="InterPro" id="IPR039426">
    <property type="entry name" value="TonB-dep_rcpt-like"/>
</dbReference>
<evidence type="ECO:0000259" key="15">
    <source>
        <dbReference type="Pfam" id="PF00593"/>
    </source>
</evidence>
<keyword evidence="8" id="KW-0406">Ion transport</keyword>
<evidence type="ECO:0000256" key="4">
    <source>
        <dbReference type="ARBA" id="ARBA00022496"/>
    </source>
</evidence>
<evidence type="ECO:0000256" key="8">
    <source>
        <dbReference type="ARBA" id="ARBA00023065"/>
    </source>
</evidence>
<proteinExistence type="inferred from homology"/>
<keyword evidence="3 12" id="KW-1134">Transmembrane beta strand</keyword>
<dbReference type="PANTHER" id="PTHR32552">
    <property type="entry name" value="FERRICHROME IRON RECEPTOR-RELATED"/>
    <property type="match status" value="1"/>
</dbReference>
<evidence type="ECO:0000256" key="2">
    <source>
        <dbReference type="ARBA" id="ARBA00022448"/>
    </source>
</evidence>
<feature type="signal peptide" evidence="14">
    <location>
        <begin position="1"/>
        <end position="20"/>
    </location>
</feature>
<evidence type="ECO:0000256" key="5">
    <source>
        <dbReference type="ARBA" id="ARBA00022692"/>
    </source>
</evidence>
<evidence type="ECO:0000313" key="17">
    <source>
        <dbReference type="EMBL" id="MCD2421599.1"/>
    </source>
</evidence>
<keyword evidence="7" id="KW-0408">Iron</keyword>
<dbReference type="InterPro" id="IPR013784">
    <property type="entry name" value="Carb-bd-like_fold"/>
</dbReference>
<feature type="chain" id="PRO_5045685389" evidence="14">
    <location>
        <begin position="21"/>
        <end position="851"/>
    </location>
</feature>
<keyword evidence="10 12" id="KW-0472">Membrane</keyword>
<feature type="domain" description="TonB-dependent receptor plug" evidence="16">
    <location>
        <begin position="133"/>
        <end position="224"/>
    </location>
</feature>
<organism evidence="17 18">
    <name type="scientific">Niabella pedocola</name>
    <dbReference type="NCBI Taxonomy" id="1752077"/>
    <lineage>
        <taxon>Bacteria</taxon>
        <taxon>Pseudomonadati</taxon>
        <taxon>Bacteroidota</taxon>
        <taxon>Chitinophagia</taxon>
        <taxon>Chitinophagales</taxon>
        <taxon>Chitinophagaceae</taxon>
        <taxon>Niabella</taxon>
    </lineage>
</organism>
<sequence>MIKKFVMALLFISNALFLYAQQASIHGKVTTADGQPVSLISIVLKDTKWGTVSNENGLFQIKNIKPGEYTLELSFTGDTRERKVVSLYPGTNLELNFSIRENSKDLSEVIVETNKIMNRASVYSNKMPLANLENAQVVTAIPDVILRKQIAMSLEDAMKNAAGISKIWDATNRPDGGSIFVSRGFQTTTKARNGLPNIVNTNVEMANLDRIEVLKGPSGTLFGSIVNSYGGLINRITKRPYFYNGGYVDVAYGSYNFMRASADANVVLKKDQMAFRVNVAGQNQDSWQDAGFQQNYIIAPSFIYKPNDRFTLNVDAEIAGSKGNSNGGNFMFILPPSTINAAMAGMLGQSGLPEATVNAIMAQAPKTLKEAYGTDQISQLKLDYNRSFISNDVYSKTNTNSFFADAGYRLSDHWTSQTSVTYSLSHNNGYAGFQYLLPNYLGHFLQSFLSTGNPDFGTPGTDSVARMVWKPVGSTKTFDVQQNFVADYNFGKVRNRTVLGLDYLSYRSDVTYYYFYGMLHNVVPYPYLFDVVDANGRSAANLTYNKSNLDAAYQNRGSVDASIYNQHSNVFSGYINNITNVTDYLILSAGLRIDHFDNMLKDAVAEGVKPSQAKLSPKFGLIVMPVKDQLSFFANYQNGFTNQFGQSKNHVAFEPEAANQKEIGVKYALFRNKLTGNISYYDILVKNVIRQDPSDASFSIQDGEQRSKGVEVEVLANPYKGWTLLFGYGYNDSKMQKADADVNGLRPVPAGPYNTFNFWTNYTFTTTALNGLGVGFSLNHSGESNAVNSNIDGKLVLPAATILGAHLTYDRKHYRLGLKANNVSNEKYWKGWTNFIPQMPRQLIGTIAYKF</sequence>
<dbReference type="CDD" id="cd01347">
    <property type="entry name" value="ligand_gated_channel"/>
    <property type="match status" value="1"/>
</dbReference>
<dbReference type="Proteomes" id="UP001199816">
    <property type="component" value="Unassembled WGS sequence"/>
</dbReference>
<dbReference type="SUPFAM" id="SSF56935">
    <property type="entry name" value="Porins"/>
    <property type="match status" value="1"/>
</dbReference>
<evidence type="ECO:0000259" key="16">
    <source>
        <dbReference type="Pfam" id="PF07715"/>
    </source>
</evidence>
<evidence type="ECO:0000256" key="7">
    <source>
        <dbReference type="ARBA" id="ARBA00023004"/>
    </source>
</evidence>
<dbReference type="Pfam" id="PF07715">
    <property type="entry name" value="Plug"/>
    <property type="match status" value="1"/>
</dbReference>
<dbReference type="Gene3D" id="2.60.40.1120">
    <property type="entry name" value="Carboxypeptidase-like, regulatory domain"/>
    <property type="match status" value="1"/>
</dbReference>
<evidence type="ECO:0000256" key="9">
    <source>
        <dbReference type="ARBA" id="ARBA00023077"/>
    </source>
</evidence>
<accession>A0ABS8PKI3</accession>
<evidence type="ECO:0000256" key="6">
    <source>
        <dbReference type="ARBA" id="ARBA00022729"/>
    </source>
</evidence>
<evidence type="ECO:0000256" key="13">
    <source>
        <dbReference type="RuleBase" id="RU003357"/>
    </source>
</evidence>
<evidence type="ECO:0000256" key="12">
    <source>
        <dbReference type="PROSITE-ProRule" id="PRU01360"/>
    </source>
</evidence>
<reference evidence="17 18" key="1">
    <citation type="submission" date="2021-11" db="EMBL/GenBank/DDBJ databases">
        <title>Genomic of Niabella pedocola.</title>
        <authorList>
            <person name="Wu T."/>
        </authorList>
    </citation>
    <scope>NUCLEOTIDE SEQUENCE [LARGE SCALE GENOMIC DNA]</scope>
    <source>
        <strain evidence="17 18">JCM 31011</strain>
    </source>
</reference>
<dbReference type="Gene3D" id="2.40.170.20">
    <property type="entry name" value="TonB-dependent receptor, beta-barrel domain"/>
    <property type="match status" value="1"/>
</dbReference>
<comment type="subcellular location">
    <subcellularLocation>
        <location evidence="1 12">Cell outer membrane</location>
        <topology evidence="1 12">Multi-pass membrane protein</topology>
    </subcellularLocation>
</comment>
<dbReference type="Pfam" id="PF13715">
    <property type="entry name" value="CarbopepD_reg_2"/>
    <property type="match status" value="1"/>
</dbReference>
<keyword evidence="17" id="KW-0675">Receptor</keyword>
<keyword evidence="9 13" id="KW-0798">TonB box</keyword>
<evidence type="ECO:0000256" key="10">
    <source>
        <dbReference type="ARBA" id="ARBA00023136"/>
    </source>
</evidence>
<keyword evidence="2 12" id="KW-0813">Transport</keyword>
<dbReference type="Pfam" id="PF00593">
    <property type="entry name" value="TonB_dep_Rec_b-barrel"/>
    <property type="match status" value="1"/>
</dbReference>
<evidence type="ECO:0000313" key="18">
    <source>
        <dbReference type="Proteomes" id="UP001199816"/>
    </source>
</evidence>
<dbReference type="RefSeq" id="WP_231002504.1">
    <property type="nucleotide sequence ID" value="NZ_JAJNEC010000003.1"/>
</dbReference>
<protein>
    <submittedName>
        <fullName evidence="17">TonB-dependent receptor</fullName>
    </submittedName>
</protein>
<dbReference type="PROSITE" id="PS52016">
    <property type="entry name" value="TONB_DEPENDENT_REC_3"/>
    <property type="match status" value="1"/>
</dbReference>
<dbReference type="InterPro" id="IPR037066">
    <property type="entry name" value="Plug_dom_sf"/>
</dbReference>